<protein>
    <recommendedName>
        <fullName evidence="4">Phospholipase_D-nuclease N-terminal</fullName>
    </recommendedName>
</protein>
<dbReference type="OrthoDB" id="248255at2157"/>
<gene>
    <name evidence="2" type="ORF">SAMN04488065_1372</name>
</gene>
<keyword evidence="1" id="KW-0812">Transmembrane</keyword>
<evidence type="ECO:0008006" key="4">
    <source>
        <dbReference type="Google" id="ProtNLM"/>
    </source>
</evidence>
<name>A0A1H3X872_9EURY</name>
<organism evidence="2 3">
    <name type="scientific">Haloplanus vescus</name>
    <dbReference type="NCBI Taxonomy" id="555874"/>
    <lineage>
        <taxon>Archaea</taxon>
        <taxon>Methanobacteriati</taxon>
        <taxon>Methanobacteriota</taxon>
        <taxon>Stenosarchaea group</taxon>
        <taxon>Halobacteria</taxon>
        <taxon>Halobacteriales</taxon>
        <taxon>Haloferacaceae</taxon>
        <taxon>Haloplanus</taxon>
    </lineage>
</organism>
<dbReference type="Proteomes" id="UP000236755">
    <property type="component" value="Unassembled WGS sequence"/>
</dbReference>
<keyword evidence="1" id="KW-0472">Membrane</keyword>
<keyword evidence="1" id="KW-1133">Transmembrane helix</keyword>
<sequence>MLPLQFAVPGAIEILVLLLVFGLSFVVPLAVSVLVYRDAKGRGSRHALAWAVGAFLGSLVVWVLYYVVRDEVGTRSM</sequence>
<dbReference type="EMBL" id="FNQT01000001">
    <property type="protein sequence ID" value="SDZ94758.1"/>
    <property type="molecule type" value="Genomic_DNA"/>
</dbReference>
<accession>A0A1H3X872</accession>
<feature type="transmembrane region" description="Helical" evidence="1">
    <location>
        <begin position="12"/>
        <end position="36"/>
    </location>
</feature>
<dbReference type="STRING" id="555874.SAMN04488065_1372"/>
<feature type="transmembrane region" description="Helical" evidence="1">
    <location>
        <begin position="48"/>
        <end position="68"/>
    </location>
</feature>
<dbReference type="RefSeq" id="WP_092633187.1">
    <property type="nucleotide sequence ID" value="NZ_FNQT01000001.1"/>
</dbReference>
<evidence type="ECO:0000313" key="3">
    <source>
        <dbReference type="Proteomes" id="UP000236755"/>
    </source>
</evidence>
<reference evidence="2 3" key="1">
    <citation type="submission" date="2016-10" db="EMBL/GenBank/DDBJ databases">
        <authorList>
            <person name="de Groot N.N."/>
        </authorList>
    </citation>
    <scope>NUCLEOTIDE SEQUENCE [LARGE SCALE GENOMIC DNA]</scope>
    <source>
        <strain evidence="2 3">CGMCC 1.8712</strain>
    </source>
</reference>
<proteinExistence type="predicted"/>
<evidence type="ECO:0000256" key="1">
    <source>
        <dbReference type="SAM" id="Phobius"/>
    </source>
</evidence>
<dbReference type="AlphaFoldDB" id="A0A1H3X872"/>
<evidence type="ECO:0000313" key="2">
    <source>
        <dbReference type="EMBL" id="SDZ94758.1"/>
    </source>
</evidence>
<keyword evidence="3" id="KW-1185">Reference proteome</keyword>